<proteinExistence type="predicted"/>
<accession>A0A918EU72</accession>
<dbReference type="Proteomes" id="UP000620156">
    <property type="component" value="Unassembled WGS sequence"/>
</dbReference>
<sequence>MPEGVPRKPVAARVSPCIRGAPKRPWAGPALQWEWRERDPAVGAPGVNPTLYPVAVPIVPDSTGPYRLTTSPCEAFHVGLGAGFSCPRSAR</sequence>
<gene>
    <name evidence="1" type="ORF">GCM10010145_39070</name>
</gene>
<protein>
    <submittedName>
        <fullName evidence="1">Uncharacterized protein</fullName>
    </submittedName>
</protein>
<dbReference type="AlphaFoldDB" id="A0A918EU72"/>
<reference evidence="1" key="1">
    <citation type="journal article" date="2014" name="Int. J. Syst. Evol. Microbiol.">
        <title>Complete genome sequence of Corynebacterium casei LMG S-19264T (=DSM 44701T), isolated from a smear-ripened cheese.</title>
        <authorList>
            <consortium name="US DOE Joint Genome Institute (JGI-PGF)"/>
            <person name="Walter F."/>
            <person name="Albersmeier A."/>
            <person name="Kalinowski J."/>
            <person name="Ruckert C."/>
        </authorList>
    </citation>
    <scope>NUCLEOTIDE SEQUENCE</scope>
    <source>
        <strain evidence="1">JCM 3131</strain>
    </source>
</reference>
<name>A0A918EU72_9ACTN</name>
<organism evidence="1 2">
    <name type="scientific">Streptomyces ruber</name>
    <dbReference type="NCBI Taxonomy" id="83378"/>
    <lineage>
        <taxon>Bacteria</taxon>
        <taxon>Bacillati</taxon>
        <taxon>Actinomycetota</taxon>
        <taxon>Actinomycetes</taxon>
        <taxon>Kitasatosporales</taxon>
        <taxon>Streptomycetaceae</taxon>
        <taxon>Streptomyces</taxon>
    </lineage>
</organism>
<evidence type="ECO:0000313" key="2">
    <source>
        <dbReference type="Proteomes" id="UP000620156"/>
    </source>
</evidence>
<reference evidence="1" key="2">
    <citation type="submission" date="2020-09" db="EMBL/GenBank/DDBJ databases">
        <authorList>
            <person name="Sun Q."/>
            <person name="Ohkuma M."/>
        </authorList>
    </citation>
    <scope>NUCLEOTIDE SEQUENCE</scope>
    <source>
        <strain evidence="1">JCM 3131</strain>
    </source>
</reference>
<comment type="caution">
    <text evidence="1">The sequence shown here is derived from an EMBL/GenBank/DDBJ whole genome shotgun (WGS) entry which is preliminary data.</text>
</comment>
<keyword evidence="2" id="KW-1185">Reference proteome</keyword>
<dbReference type="EMBL" id="BMQK01000008">
    <property type="protein sequence ID" value="GGQ65361.1"/>
    <property type="molecule type" value="Genomic_DNA"/>
</dbReference>
<evidence type="ECO:0000313" key="1">
    <source>
        <dbReference type="EMBL" id="GGQ65361.1"/>
    </source>
</evidence>